<evidence type="ECO:0000256" key="2">
    <source>
        <dbReference type="ARBA" id="ARBA00022617"/>
    </source>
</evidence>
<evidence type="ECO:0000256" key="4">
    <source>
        <dbReference type="ARBA" id="ARBA00022982"/>
    </source>
</evidence>
<sequence>MRNNAVSIETVVVQKVIDLKVMALAVLIFLVIGVSSAWTSRAHAADTNELYKQSCATCHGAGVLGAPKAGDTAAWSARLKAGIPALVKHTKEGYKNMPARGLCNTCTDDDYANLIKLMAK</sequence>
<dbReference type="AlphaFoldDB" id="A0A345P3M5"/>
<proteinExistence type="predicted"/>
<evidence type="ECO:0000256" key="7">
    <source>
        <dbReference type="SAM" id="Phobius"/>
    </source>
</evidence>
<dbReference type="EMBL" id="CP031222">
    <property type="protein sequence ID" value="AXI01884.1"/>
    <property type="molecule type" value="Genomic_DNA"/>
</dbReference>
<evidence type="ECO:0000256" key="5">
    <source>
        <dbReference type="ARBA" id="ARBA00023004"/>
    </source>
</evidence>
<keyword evidence="4" id="KW-0249">Electron transport</keyword>
<keyword evidence="1" id="KW-0813">Transport</keyword>
<dbReference type="OrthoDB" id="9814708at2"/>
<keyword evidence="7" id="KW-1133">Transmembrane helix</keyword>
<dbReference type="InterPro" id="IPR036909">
    <property type="entry name" value="Cyt_c-like_dom_sf"/>
</dbReference>
<dbReference type="PANTHER" id="PTHR40942">
    <property type="match status" value="1"/>
</dbReference>
<reference evidence="9 10" key="1">
    <citation type="submission" date="2018-07" db="EMBL/GenBank/DDBJ databases">
        <title>Genome sequencing of Moraxellaceae gen. HYN0046.</title>
        <authorList>
            <person name="Kim M."/>
            <person name="Yi H."/>
        </authorList>
    </citation>
    <scope>NUCLEOTIDE SEQUENCE [LARGE SCALE GENOMIC DNA]</scope>
    <source>
        <strain evidence="9 10">HYN0046</strain>
    </source>
</reference>
<evidence type="ECO:0000259" key="8">
    <source>
        <dbReference type="PROSITE" id="PS51007"/>
    </source>
</evidence>
<keyword evidence="7" id="KW-0472">Membrane</keyword>
<evidence type="ECO:0000256" key="1">
    <source>
        <dbReference type="ARBA" id="ARBA00022448"/>
    </source>
</evidence>
<protein>
    <submittedName>
        <fullName evidence="9">Cytochrome c5 family protein</fullName>
    </submittedName>
</protein>
<dbReference type="SUPFAM" id="SSF46626">
    <property type="entry name" value="Cytochrome c"/>
    <property type="match status" value="1"/>
</dbReference>
<feature type="transmembrane region" description="Helical" evidence="7">
    <location>
        <begin position="21"/>
        <end position="38"/>
    </location>
</feature>
<dbReference type="PANTHER" id="PTHR40942:SF2">
    <property type="entry name" value="CYTOCHROME-RELATED"/>
    <property type="match status" value="1"/>
</dbReference>
<feature type="domain" description="Cytochrome c" evidence="8">
    <location>
        <begin position="42"/>
        <end position="120"/>
    </location>
</feature>
<gene>
    <name evidence="9" type="ORF">HYN46_02705</name>
</gene>
<evidence type="ECO:0000313" key="9">
    <source>
        <dbReference type="EMBL" id="AXI01884.1"/>
    </source>
</evidence>
<keyword evidence="7" id="KW-0812">Transmembrane</keyword>
<organism evidence="9 10">
    <name type="scientific">Aquirhabdus parva</name>
    <dbReference type="NCBI Taxonomy" id="2283318"/>
    <lineage>
        <taxon>Bacteria</taxon>
        <taxon>Pseudomonadati</taxon>
        <taxon>Pseudomonadota</taxon>
        <taxon>Gammaproteobacteria</taxon>
        <taxon>Moraxellales</taxon>
        <taxon>Moraxellaceae</taxon>
        <taxon>Aquirhabdus</taxon>
    </lineage>
</organism>
<dbReference type="KEGG" id="mbah:HYN46_02705"/>
<dbReference type="Proteomes" id="UP000253940">
    <property type="component" value="Chromosome"/>
</dbReference>
<dbReference type="RefSeq" id="WP_114897994.1">
    <property type="nucleotide sequence ID" value="NZ_CP031222.1"/>
</dbReference>
<keyword evidence="3 6" id="KW-0479">Metal-binding</keyword>
<dbReference type="Gene3D" id="1.10.760.10">
    <property type="entry name" value="Cytochrome c-like domain"/>
    <property type="match status" value="1"/>
</dbReference>
<name>A0A345P3M5_9GAMM</name>
<dbReference type="InterPro" id="IPR009056">
    <property type="entry name" value="Cyt_c-like_dom"/>
</dbReference>
<evidence type="ECO:0000256" key="3">
    <source>
        <dbReference type="ARBA" id="ARBA00022723"/>
    </source>
</evidence>
<dbReference type="InterPro" id="IPR002323">
    <property type="entry name" value="Cyt_CIE"/>
</dbReference>
<dbReference type="GO" id="GO:0020037">
    <property type="term" value="F:heme binding"/>
    <property type="evidence" value="ECO:0007669"/>
    <property type="project" value="InterPro"/>
</dbReference>
<dbReference type="PROSITE" id="PS51007">
    <property type="entry name" value="CYTC"/>
    <property type="match status" value="1"/>
</dbReference>
<keyword evidence="5 6" id="KW-0408">Iron</keyword>
<keyword evidence="2 6" id="KW-0349">Heme</keyword>
<evidence type="ECO:0000256" key="6">
    <source>
        <dbReference type="PROSITE-ProRule" id="PRU00433"/>
    </source>
</evidence>
<keyword evidence="10" id="KW-1185">Reference proteome</keyword>
<dbReference type="GO" id="GO:0005506">
    <property type="term" value="F:iron ion binding"/>
    <property type="evidence" value="ECO:0007669"/>
    <property type="project" value="InterPro"/>
</dbReference>
<evidence type="ECO:0000313" key="10">
    <source>
        <dbReference type="Proteomes" id="UP000253940"/>
    </source>
</evidence>
<dbReference type="PRINTS" id="PR00607">
    <property type="entry name" value="CYTCHROMECIE"/>
</dbReference>
<dbReference type="Pfam" id="PF13442">
    <property type="entry name" value="Cytochrome_CBB3"/>
    <property type="match status" value="1"/>
</dbReference>
<dbReference type="GO" id="GO:0009055">
    <property type="term" value="F:electron transfer activity"/>
    <property type="evidence" value="ECO:0007669"/>
    <property type="project" value="InterPro"/>
</dbReference>
<accession>A0A345P3M5</accession>